<comment type="caution">
    <text evidence="1">The sequence shown here is derived from an EMBL/GenBank/DDBJ whole genome shotgun (WGS) entry which is preliminary data.</text>
</comment>
<organism evidence="1 2">
    <name type="scientific">Arthrobotrys musiformis</name>
    <dbReference type="NCBI Taxonomy" id="47236"/>
    <lineage>
        <taxon>Eukaryota</taxon>
        <taxon>Fungi</taxon>
        <taxon>Dikarya</taxon>
        <taxon>Ascomycota</taxon>
        <taxon>Pezizomycotina</taxon>
        <taxon>Orbiliomycetes</taxon>
        <taxon>Orbiliales</taxon>
        <taxon>Orbiliaceae</taxon>
        <taxon>Arthrobotrys</taxon>
    </lineage>
</organism>
<dbReference type="SUPFAM" id="SSF69065">
    <property type="entry name" value="RNase III domain-like"/>
    <property type="match status" value="1"/>
</dbReference>
<dbReference type="GO" id="GO:0006396">
    <property type="term" value="P:RNA processing"/>
    <property type="evidence" value="ECO:0007669"/>
    <property type="project" value="InterPro"/>
</dbReference>
<name>A0AAV9WBT0_9PEZI</name>
<dbReference type="Proteomes" id="UP001370758">
    <property type="component" value="Unassembled WGS sequence"/>
</dbReference>
<dbReference type="Gene3D" id="1.10.1520.10">
    <property type="entry name" value="Ribonuclease III domain"/>
    <property type="match status" value="1"/>
</dbReference>
<sequence>MATNTTAASPYPEVYNLPPPGDPKYLPLHLFTPTSVPYDPRADPIFRLPSPEVLPSLPLVTSQAAYLRVFCLAEIDIEGESRHELQSWGDEVFEWMIQTTLHNNYGTVVQREFDHYYEEILIENLINLEQARYFGYLYDFDGRIRRHNPATLTDAEVQKYLPDTFFAYIGAVEKTRGKEIALKWLRDLIKPILEYRVEDITKTWPEKTLTRATENWYKDRAAGHVHSDFRIQEKSYEVEDFEWMGEHWETWGMTAVEIVHGMLKNLRRHLRAYTGPSRTVNEPITMCDSQWHPNENVWSFMIHFRFNPDKYYVGVHQYQVIAEWLAVWKAMDQLTKFRSEMFTYALWF</sequence>
<evidence type="ECO:0000313" key="2">
    <source>
        <dbReference type="Proteomes" id="UP001370758"/>
    </source>
</evidence>
<dbReference type="EMBL" id="JAVHJL010000004">
    <property type="protein sequence ID" value="KAK6505654.1"/>
    <property type="molecule type" value="Genomic_DNA"/>
</dbReference>
<keyword evidence="2" id="KW-1185">Reference proteome</keyword>
<proteinExistence type="predicted"/>
<dbReference type="AlphaFoldDB" id="A0AAV9WBT0"/>
<protein>
    <submittedName>
        <fullName evidence="1">Uncharacterized protein</fullName>
    </submittedName>
</protein>
<dbReference type="GO" id="GO:0004525">
    <property type="term" value="F:ribonuclease III activity"/>
    <property type="evidence" value="ECO:0007669"/>
    <property type="project" value="InterPro"/>
</dbReference>
<reference evidence="1 2" key="1">
    <citation type="submission" date="2023-08" db="EMBL/GenBank/DDBJ databases">
        <authorList>
            <person name="Palmer J.M."/>
        </authorList>
    </citation>
    <scope>NUCLEOTIDE SEQUENCE [LARGE SCALE GENOMIC DNA]</scope>
    <source>
        <strain evidence="1 2">TWF481</strain>
    </source>
</reference>
<dbReference type="InterPro" id="IPR036389">
    <property type="entry name" value="RNase_III_sf"/>
</dbReference>
<gene>
    <name evidence="1" type="ORF">TWF481_007545</name>
</gene>
<evidence type="ECO:0000313" key="1">
    <source>
        <dbReference type="EMBL" id="KAK6505654.1"/>
    </source>
</evidence>
<accession>A0AAV9WBT0</accession>